<protein>
    <recommendedName>
        <fullName evidence="3">Acetyltransferase</fullName>
    </recommendedName>
</protein>
<comment type="caution">
    <text evidence="1">The sequence shown here is derived from an EMBL/GenBank/DDBJ whole genome shotgun (WGS) entry which is preliminary data.</text>
</comment>
<gene>
    <name evidence="1" type="ORF">GCM10023342_23970</name>
</gene>
<accession>A0ABP9RGY4</accession>
<sequence length="63" mass="6374">MKDAERLALAARVRDACVAAALAGHEEAAIAGLCSEGALEAAISAIQMLDLENLIDSAPPGDL</sequence>
<name>A0ABP9RGY4_9GAMM</name>
<dbReference type="EMBL" id="BAABKI010000024">
    <property type="protein sequence ID" value="GAA5177028.1"/>
    <property type="molecule type" value="Genomic_DNA"/>
</dbReference>
<reference evidence="2" key="1">
    <citation type="journal article" date="2019" name="Int. J. Syst. Evol. Microbiol.">
        <title>The Global Catalogue of Microorganisms (GCM) 10K type strain sequencing project: providing services to taxonomists for standard genome sequencing and annotation.</title>
        <authorList>
            <consortium name="The Broad Institute Genomics Platform"/>
            <consortium name="The Broad Institute Genome Sequencing Center for Infectious Disease"/>
            <person name="Wu L."/>
            <person name="Ma J."/>
        </authorList>
    </citation>
    <scope>NUCLEOTIDE SEQUENCE [LARGE SCALE GENOMIC DNA]</scope>
    <source>
        <strain evidence="2">JCM 18472</strain>
    </source>
</reference>
<organism evidence="1 2">
    <name type="scientific">Modicisalibacter zincidurans</name>
    <dbReference type="NCBI Taxonomy" id="1178777"/>
    <lineage>
        <taxon>Bacteria</taxon>
        <taxon>Pseudomonadati</taxon>
        <taxon>Pseudomonadota</taxon>
        <taxon>Gammaproteobacteria</taxon>
        <taxon>Oceanospirillales</taxon>
        <taxon>Halomonadaceae</taxon>
        <taxon>Modicisalibacter</taxon>
    </lineage>
</organism>
<evidence type="ECO:0000313" key="1">
    <source>
        <dbReference type="EMBL" id="GAA5177028.1"/>
    </source>
</evidence>
<dbReference type="Proteomes" id="UP001500074">
    <property type="component" value="Unassembled WGS sequence"/>
</dbReference>
<evidence type="ECO:0000313" key="2">
    <source>
        <dbReference type="Proteomes" id="UP001500074"/>
    </source>
</evidence>
<proteinExistence type="predicted"/>
<keyword evidence="2" id="KW-1185">Reference proteome</keyword>
<evidence type="ECO:0008006" key="3">
    <source>
        <dbReference type="Google" id="ProtNLM"/>
    </source>
</evidence>
<dbReference type="RefSeq" id="WP_031385122.1">
    <property type="nucleotide sequence ID" value="NZ_BAABKI010000024.1"/>
</dbReference>